<dbReference type="KEGG" id="csg:Cylst_0325"/>
<protein>
    <submittedName>
        <fullName evidence="1">Uncharacterized protein</fullName>
    </submittedName>
</protein>
<dbReference type="HOGENOM" id="CLU_3342815_0_0_3"/>
<organism evidence="1 2">
    <name type="scientific">Cylindrospermum stagnale PCC 7417</name>
    <dbReference type="NCBI Taxonomy" id="56107"/>
    <lineage>
        <taxon>Bacteria</taxon>
        <taxon>Bacillati</taxon>
        <taxon>Cyanobacteriota</taxon>
        <taxon>Cyanophyceae</taxon>
        <taxon>Nostocales</taxon>
        <taxon>Nostocaceae</taxon>
        <taxon>Cylindrospermum</taxon>
    </lineage>
</organism>
<evidence type="ECO:0000313" key="1">
    <source>
        <dbReference type="EMBL" id="AFZ22687.1"/>
    </source>
</evidence>
<evidence type="ECO:0000313" key="2">
    <source>
        <dbReference type="Proteomes" id="UP000010475"/>
    </source>
</evidence>
<dbReference type="AlphaFoldDB" id="K9WT40"/>
<proteinExistence type="predicted"/>
<reference evidence="1 2" key="1">
    <citation type="submission" date="2012-06" db="EMBL/GenBank/DDBJ databases">
        <title>Finished chromosome of genome of Cylindrospermum stagnale PCC 7417.</title>
        <authorList>
            <consortium name="US DOE Joint Genome Institute"/>
            <person name="Gugger M."/>
            <person name="Coursin T."/>
            <person name="Rippka R."/>
            <person name="Tandeau De Marsac N."/>
            <person name="Huntemann M."/>
            <person name="Wei C.-L."/>
            <person name="Han J."/>
            <person name="Detter J.C."/>
            <person name="Han C."/>
            <person name="Tapia R."/>
            <person name="Chen A."/>
            <person name="Kyrpides N."/>
            <person name="Mavromatis K."/>
            <person name="Markowitz V."/>
            <person name="Szeto E."/>
            <person name="Ivanova N."/>
            <person name="Pagani I."/>
            <person name="Pati A."/>
            <person name="Goodwin L."/>
            <person name="Nordberg H.P."/>
            <person name="Cantor M.N."/>
            <person name="Hua S.X."/>
            <person name="Woyke T."/>
            <person name="Kerfeld C.A."/>
        </authorList>
    </citation>
    <scope>NUCLEOTIDE SEQUENCE [LARGE SCALE GENOMIC DNA]</scope>
    <source>
        <strain evidence="1 2">PCC 7417</strain>
    </source>
</reference>
<sequence>MKYLLLVFPCLFFRAQVEMKLETKTESAKRDGHPQKA</sequence>
<dbReference type="Proteomes" id="UP000010475">
    <property type="component" value="Chromosome"/>
</dbReference>
<accession>K9WT40</accession>
<name>K9WT40_9NOST</name>
<dbReference type="EMBL" id="CP003642">
    <property type="protein sequence ID" value="AFZ22687.1"/>
    <property type="molecule type" value="Genomic_DNA"/>
</dbReference>
<keyword evidence="2" id="KW-1185">Reference proteome</keyword>
<gene>
    <name evidence="1" type="ORF">Cylst_0325</name>
</gene>